<keyword evidence="1" id="KW-0472">Membrane</keyword>
<keyword evidence="1" id="KW-0812">Transmembrane</keyword>
<accession>A0A8H3IK32</accession>
<dbReference type="InterPro" id="IPR057514">
    <property type="entry name" value="NTF2_SigF"/>
</dbReference>
<sequence length="140" mass="16319">MYRELIVPKAFDAEKLVLYVTLHQFFRLFFLPPSLGARVQLTTKLKLCRTLVDNGANEKYHIVEQNDLYQTSEVVKFVDPLGILWVAFMAWNLAATLACLFGQWILAPVSWWEDTRVGRNLETGDEIERREKKTEIEKVD</sequence>
<evidence type="ECO:0000313" key="3">
    <source>
        <dbReference type="EMBL" id="CAF9921758.1"/>
    </source>
</evidence>
<reference evidence="3" key="1">
    <citation type="submission" date="2021-03" db="EMBL/GenBank/DDBJ databases">
        <authorList>
            <person name="Tagirdzhanova G."/>
        </authorList>
    </citation>
    <scope>NUCLEOTIDE SEQUENCE</scope>
</reference>
<protein>
    <recommendedName>
        <fullName evidence="2">SigF-like NTF2-like domain-containing protein</fullName>
    </recommendedName>
</protein>
<organism evidence="3 4">
    <name type="scientific">Gomphillus americanus</name>
    <dbReference type="NCBI Taxonomy" id="1940652"/>
    <lineage>
        <taxon>Eukaryota</taxon>
        <taxon>Fungi</taxon>
        <taxon>Dikarya</taxon>
        <taxon>Ascomycota</taxon>
        <taxon>Pezizomycotina</taxon>
        <taxon>Lecanoromycetes</taxon>
        <taxon>OSLEUM clade</taxon>
        <taxon>Ostropomycetidae</taxon>
        <taxon>Ostropales</taxon>
        <taxon>Graphidaceae</taxon>
        <taxon>Gomphilloideae</taxon>
        <taxon>Gomphillus</taxon>
    </lineage>
</organism>
<dbReference type="EMBL" id="CAJPDQ010000017">
    <property type="protein sequence ID" value="CAF9921758.1"/>
    <property type="molecule type" value="Genomic_DNA"/>
</dbReference>
<dbReference type="PANTHER" id="PTHR35393">
    <property type="entry name" value="CHROMOSOME 1, WHOLE GENOME SHOTGUN SEQUENCE"/>
    <property type="match status" value="1"/>
</dbReference>
<dbReference type="AlphaFoldDB" id="A0A8H3IK32"/>
<keyword evidence="4" id="KW-1185">Reference proteome</keyword>
<evidence type="ECO:0000313" key="4">
    <source>
        <dbReference type="Proteomes" id="UP000664169"/>
    </source>
</evidence>
<comment type="caution">
    <text evidence="3">The sequence shown here is derived from an EMBL/GenBank/DDBJ whole genome shotgun (WGS) entry which is preliminary data.</text>
</comment>
<evidence type="ECO:0000256" key="1">
    <source>
        <dbReference type="SAM" id="Phobius"/>
    </source>
</evidence>
<gene>
    <name evidence="3" type="ORF">GOMPHAMPRED_002387</name>
</gene>
<dbReference type="Pfam" id="PF24840">
    <property type="entry name" value="NTF2_SigF"/>
    <property type="match status" value="1"/>
</dbReference>
<dbReference type="OrthoDB" id="2344312at2759"/>
<dbReference type="Proteomes" id="UP000664169">
    <property type="component" value="Unassembled WGS sequence"/>
</dbReference>
<dbReference type="PANTHER" id="PTHR35393:SF1">
    <property type="entry name" value="SNOAL-LIKE DOMAIN-CONTAINING PROTEIN"/>
    <property type="match status" value="1"/>
</dbReference>
<feature type="transmembrane region" description="Helical" evidence="1">
    <location>
        <begin position="83"/>
        <end position="106"/>
    </location>
</feature>
<keyword evidence="1" id="KW-1133">Transmembrane helix</keyword>
<proteinExistence type="predicted"/>
<evidence type="ECO:0000259" key="2">
    <source>
        <dbReference type="Pfam" id="PF24840"/>
    </source>
</evidence>
<feature type="domain" description="SigF-like NTF2-like" evidence="2">
    <location>
        <begin position="10"/>
        <end position="104"/>
    </location>
</feature>
<name>A0A8H3IK32_9LECA</name>